<protein>
    <submittedName>
        <fullName evidence="8">Putative SsgG protein</fullName>
    </submittedName>
</protein>
<comment type="subcellular location">
    <subcellularLocation>
        <location evidence="1">Cell septum</location>
    </subcellularLocation>
</comment>
<dbReference type="EMBL" id="CP010519">
    <property type="protein sequence ID" value="AJE83341.1"/>
    <property type="molecule type" value="Genomic_DNA"/>
</dbReference>
<evidence type="ECO:0000256" key="3">
    <source>
        <dbReference type="ARBA" id="ARBA00022618"/>
    </source>
</evidence>
<reference evidence="8 9" key="1">
    <citation type="submission" date="2015-01" db="EMBL/GenBank/DDBJ databases">
        <title>Enhanced salinomycin production by adjusting the supply of polyketide extender units in Streptomyce albus DSM 41398.</title>
        <authorList>
            <person name="Lu C."/>
        </authorList>
    </citation>
    <scope>NUCLEOTIDE SEQUENCE [LARGE SCALE GENOMIC DNA]</scope>
    <source>
        <strain evidence="9">ATCC 21838 / DSM 41398 / FERM P-419 / JCM 4703 / NBRC 107858</strain>
    </source>
</reference>
<evidence type="ECO:0000256" key="6">
    <source>
        <dbReference type="ARBA" id="ARBA00023306"/>
    </source>
</evidence>
<dbReference type="GO" id="GO:0030435">
    <property type="term" value="P:sporulation resulting in formation of a cellular spore"/>
    <property type="evidence" value="ECO:0007669"/>
    <property type="project" value="UniProtKB-KW"/>
</dbReference>
<dbReference type="Proteomes" id="UP000031523">
    <property type="component" value="Chromosome"/>
</dbReference>
<name>A0A0B5EXH3_STRA4</name>
<keyword evidence="5" id="KW-0717">Septation</keyword>
<feature type="region of interest" description="Disordered" evidence="7">
    <location>
        <begin position="151"/>
        <end position="193"/>
    </location>
</feature>
<evidence type="ECO:0000256" key="7">
    <source>
        <dbReference type="SAM" id="MobiDB-lite"/>
    </source>
</evidence>
<dbReference type="GO" id="GO:0030428">
    <property type="term" value="C:cell septum"/>
    <property type="evidence" value="ECO:0007669"/>
    <property type="project" value="UniProtKB-SubCell"/>
</dbReference>
<proteinExistence type="inferred from homology"/>
<sequence>MADTGNRPNSGATSGQEPPALRVTGEWQVRLVLSDEWSAPLPARFTYRAADPYAVRLDFYLTMASPISWIFARELLVAGGLRSSGLGDVRAWPGCDGRFYLCLSSGDGEALLEVPTDPLSEWLERTYRLVPPGKEYEHQALDSLLWRLVDESPDAAPEGQKPAGRSVEGPADPVRPRTGSADGPAGGGPDGSR</sequence>
<keyword evidence="6" id="KW-0131">Cell cycle</keyword>
<accession>A0A0B5EXH3</accession>
<organism evidence="8 9">
    <name type="scientific">Streptomyces albus (strain ATCC 21838 / DSM 41398 / FERM P-419 / JCM 4703 / NBRC 107858)</name>
    <dbReference type="NCBI Taxonomy" id="1081613"/>
    <lineage>
        <taxon>Bacteria</taxon>
        <taxon>Bacillati</taxon>
        <taxon>Actinomycetota</taxon>
        <taxon>Actinomycetes</taxon>
        <taxon>Kitasatosporales</taxon>
        <taxon>Streptomycetaceae</taxon>
        <taxon>Streptomyces</taxon>
    </lineage>
</organism>
<dbReference type="InterPro" id="IPR038658">
    <property type="entry name" value="SsgB_sf"/>
</dbReference>
<gene>
    <name evidence="8" type="ORF">SLNWT_2965</name>
</gene>
<keyword evidence="4" id="KW-0749">Sporulation</keyword>
<dbReference type="InterPro" id="IPR006776">
    <property type="entry name" value="SsgB"/>
</dbReference>
<dbReference type="Pfam" id="PF04686">
    <property type="entry name" value="SsgA"/>
    <property type="match status" value="1"/>
</dbReference>
<keyword evidence="3" id="KW-0132">Cell division</keyword>
<comment type="similarity">
    <text evidence="2">Belongs to the SsgA family.</text>
</comment>
<dbReference type="GO" id="GO:0000917">
    <property type="term" value="P:division septum assembly"/>
    <property type="evidence" value="ECO:0007669"/>
    <property type="project" value="UniProtKB-KW"/>
</dbReference>
<evidence type="ECO:0000256" key="4">
    <source>
        <dbReference type="ARBA" id="ARBA00022969"/>
    </source>
</evidence>
<dbReference type="Gene3D" id="2.30.31.20">
    <property type="entry name" value="Sporulation-specific cell division protein SsgB"/>
    <property type="match status" value="1"/>
</dbReference>
<keyword evidence="9" id="KW-1185">Reference proteome</keyword>
<evidence type="ECO:0000313" key="9">
    <source>
        <dbReference type="Proteomes" id="UP000031523"/>
    </source>
</evidence>
<evidence type="ECO:0000313" key="8">
    <source>
        <dbReference type="EMBL" id="AJE83341.1"/>
    </source>
</evidence>
<dbReference type="AlphaFoldDB" id="A0A0B5EXH3"/>
<evidence type="ECO:0000256" key="2">
    <source>
        <dbReference type="ARBA" id="ARBA00009323"/>
    </source>
</evidence>
<evidence type="ECO:0000256" key="5">
    <source>
        <dbReference type="ARBA" id="ARBA00023210"/>
    </source>
</evidence>
<feature type="compositionally biased region" description="Gly residues" evidence="7">
    <location>
        <begin position="184"/>
        <end position="193"/>
    </location>
</feature>
<dbReference type="KEGG" id="sals:SLNWT_2965"/>
<evidence type="ECO:0000256" key="1">
    <source>
        <dbReference type="ARBA" id="ARBA00004431"/>
    </source>
</evidence>